<protein>
    <submittedName>
        <fullName evidence="2">NADP-binding protein</fullName>
    </submittedName>
</protein>
<evidence type="ECO:0000259" key="1">
    <source>
        <dbReference type="Pfam" id="PF19328"/>
    </source>
</evidence>
<dbReference type="InterPro" id="IPR036291">
    <property type="entry name" value="NAD(P)-bd_dom_sf"/>
</dbReference>
<evidence type="ECO:0000313" key="2">
    <source>
        <dbReference type="EMBL" id="QUI24012.1"/>
    </source>
</evidence>
<proteinExistence type="predicted"/>
<dbReference type="AlphaFoldDB" id="A0A8J8SI23"/>
<reference evidence="2" key="1">
    <citation type="submission" date="2020-07" db="EMBL/GenBank/DDBJ databases">
        <title>Vallitalea pronyensis genome.</title>
        <authorList>
            <person name="Postec A."/>
        </authorList>
    </citation>
    <scope>NUCLEOTIDE SEQUENCE</scope>
    <source>
        <strain evidence="2">FatNI3</strain>
    </source>
</reference>
<dbReference type="InterPro" id="IPR045760">
    <property type="entry name" value="DAP_DH_C"/>
</dbReference>
<gene>
    <name evidence="2" type="ORF">HZI73_17680</name>
</gene>
<dbReference type="Proteomes" id="UP000683246">
    <property type="component" value="Chromosome"/>
</dbReference>
<evidence type="ECO:0000313" key="3">
    <source>
        <dbReference type="Proteomes" id="UP000683246"/>
    </source>
</evidence>
<dbReference type="CDD" id="cd24146">
    <property type="entry name" value="nat-AmDH_N_like"/>
    <property type="match status" value="1"/>
</dbReference>
<dbReference type="KEGG" id="vpy:HZI73_17680"/>
<dbReference type="EMBL" id="CP058649">
    <property type="protein sequence ID" value="QUI24012.1"/>
    <property type="molecule type" value="Genomic_DNA"/>
</dbReference>
<dbReference type="NCBIfam" id="NF040740">
    <property type="entry name" value="ornith_Ord"/>
    <property type="match status" value="1"/>
</dbReference>
<feature type="domain" description="2,4-diaminopentanoate dehydrogenase C-terminal" evidence="1">
    <location>
        <begin position="143"/>
        <end position="348"/>
    </location>
</feature>
<accession>A0A8J8SI23</accession>
<dbReference type="Gene3D" id="3.40.50.720">
    <property type="entry name" value="NAD(P)-binding Rossmann-like Domain"/>
    <property type="match status" value="1"/>
</dbReference>
<name>A0A8J8SI23_9FIRM</name>
<organism evidence="2 3">
    <name type="scientific">Vallitalea pronyensis</name>
    <dbReference type="NCBI Taxonomy" id="1348613"/>
    <lineage>
        <taxon>Bacteria</taxon>
        <taxon>Bacillati</taxon>
        <taxon>Bacillota</taxon>
        <taxon>Clostridia</taxon>
        <taxon>Lachnospirales</taxon>
        <taxon>Vallitaleaceae</taxon>
        <taxon>Vallitalea</taxon>
    </lineage>
</organism>
<sequence length="349" mass="37618">MENIKVIIWGFGAMGSGMADMLLKKQGVDIVGVCDRDPHKVGKSMYDVLDAEQGNRPDVVIKSDIEDVVTDKCAHVALLCTDSYTKGAFDKIKWIAERGINVISTAEEMAYPRAQSPELSDEMHWIGKENNVTILGTGINPGLIMDLLAVVLTGACAEVETIECERVNSLSPFGPTVMEEQGVGITPEVFHKKTKDGTLAGHVGFAESIGMISDAIGWSLDGPITQSSEPIISNVYRETPYAKVEAGNVAGVNMLGYGMIGGEKKINMIHPQQIEPELEGVNTGDYIRIKGVPNVDMAIKPEIPGGIGTIAMCVNMIPHVINARAGLKTMIDLPVPRAIMGDMRELIED</sequence>
<dbReference type="SUPFAM" id="SSF51735">
    <property type="entry name" value="NAD(P)-binding Rossmann-fold domains"/>
    <property type="match status" value="1"/>
</dbReference>
<dbReference type="RefSeq" id="WP_212694703.1">
    <property type="nucleotide sequence ID" value="NZ_CP058649.1"/>
</dbReference>
<keyword evidence="3" id="KW-1185">Reference proteome</keyword>
<dbReference type="Pfam" id="PF19328">
    <property type="entry name" value="DAP_DH_C"/>
    <property type="match status" value="1"/>
</dbReference>